<dbReference type="InterPro" id="IPR011047">
    <property type="entry name" value="Quinoprotein_ADH-like_sf"/>
</dbReference>
<feature type="region of interest" description="Disordered" evidence="1">
    <location>
        <begin position="1"/>
        <end position="25"/>
    </location>
</feature>
<name>A0ABT5SEZ8_9MICO</name>
<comment type="caution">
    <text evidence="2">The sequence shown here is derived from an EMBL/GenBank/DDBJ whole genome shotgun (WGS) entry which is preliminary data.</text>
</comment>
<evidence type="ECO:0000313" key="3">
    <source>
        <dbReference type="Proteomes" id="UP001218170"/>
    </source>
</evidence>
<accession>A0ABT5SEZ8</accession>
<reference evidence="2 3" key="1">
    <citation type="submission" date="2023-02" db="EMBL/GenBank/DDBJ databases">
        <title>Study of novel species of the Microbacterium genus.</title>
        <authorList>
            <person name="Arroyo-Herrera I."/>
            <person name="Roman-Ponce B."/>
            <person name="Vasquez-Murrieta M.S."/>
        </authorList>
    </citation>
    <scope>NUCLEOTIDE SEQUENCE [LARGE SCALE GENOMIC DNA]</scope>
    <source>
        <strain evidence="2 3">NE1TT3</strain>
    </source>
</reference>
<sequence>MSADNVPDRRSGIRRNADDVEPEHYDWEAVDDGEQTLEDRLSSQHGLVLEAIPDWYVGMVHPAVAADPRSPAKPDRPHAEIYGHGDGVAQSVRDFTSDADAMVQSRLIVRWNDGYVLVPSSYVRVFEDETSLIRVDLLCWCGTTFTEDLGFIMSLYCSMEHVTPPYEYPCQRCGRPMLEGMPWYGTASMFCSTRCKRARDGVSLAAMREIYDDMCDVCGELVDDATAALFMVEPLNEWNADRIGLYRLAHRECLGGRQEAPHLDHLGRERLPNIARTGALERINQSQGEFYVAQSDKDYALIAQLLRKALPDVLPAMEEMSVDFGRVYVANFPLTGACIAAAALYPDPTADAHFDEIAASPLSEGAIAPGAVVELRSAMMGIGTALNAIAPRSLDRKALRSAAKVSDGRLFARALDYLIKAGRVFPTADGYSMTPDVESFEKPRPKEVQSDRAPVEPTLVNLARMSRVLGTDTYSFPHWQDDDPPVPTRTATVTEWSRTDQAQRPPGKAAIGVTASTTWLFTYSYSPSKTKIHSATIVGRDGVTLRRIDLSAKPRHWVARPDRQWITILDDDLTVWAYRADGELLDSVSLRAVPEVSAILRDPDANLWKFRCADFDLNSKTLVVTFDDAVWCLDTNGEIAWSWRMPQKPYPSGAWKADSTPEPVRRIAVDLGLRSDLTAREAAALLHEAQARAVSDAKGKGGTVARRSQVSRVADFLGELTPDRIEAAEFVDDRVIVSTSYGLNAEIERSGEIGRLWNTRSSFHPLGRIDGAVLGFTHGHFLKVADTALVRSGERSPVKLETTPAPGADPTSVLMTAIGDPLAGAGWVATIADRTLTVASQDDWSSTAYELPSAPRAVVVLSGALRIHTHTQHALIPLP</sequence>
<gene>
    <name evidence="2" type="ORF">PUW80_03395</name>
</gene>
<evidence type="ECO:0000256" key="1">
    <source>
        <dbReference type="SAM" id="MobiDB-lite"/>
    </source>
</evidence>
<dbReference type="EMBL" id="JAQZCI010000001">
    <property type="protein sequence ID" value="MDD7961391.1"/>
    <property type="molecule type" value="Genomic_DNA"/>
</dbReference>
<dbReference type="RefSeq" id="WP_274263895.1">
    <property type="nucleotide sequence ID" value="NZ_JAQZCI010000001.1"/>
</dbReference>
<protein>
    <submittedName>
        <fullName evidence="2">Uncharacterized protein</fullName>
    </submittedName>
</protein>
<dbReference type="SUPFAM" id="SSF50998">
    <property type="entry name" value="Quinoprotein alcohol dehydrogenase-like"/>
    <property type="match status" value="1"/>
</dbReference>
<proteinExistence type="predicted"/>
<evidence type="ECO:0000313" key="2">
    <source>
        <dbReference type="EMBL" id="MDD7961391.1"/>
    </source>
</evidence>
<keyword evidence="3" id="KW-1185">Reference proteome</keyword>
<dbReference type="Proteomes" id="UP001218170">
    <property type="component" value="Unassembled WGS sequence"/>
</dbReference>
<organism evidence="2 3">
    <name type="scientific">Microbacterium thalli</name>
    <dbReference type="NCBI Taxonomy" id="3027921"/>
    <lineage>
        <taxon>Bacteria</taxon>
        <taxon>Bacillati</taxon>
        <taxon>Actinomycetota</taxon>
        <taxon>Actinomycetes</taxon>
        <taxon>Micrococcales</taxon>
        <taxon>Microbacteriaceae</taxon>
        <taxon>Microbacterium</taxon>
    </lineage>
</organism>